<dbReference type="EMBL" id="CP001791">
    <property type="protein sequence ID" value="ADH99668.1"/>
    <property type="molecule type" value="Genomic_DNA"/>
</dbReference>
<feature type="domain" description="Helicase C-terminal" evidence="7">
    <location>
        <begin position="218"/>
        <end position="364"/>
    </location>
</feature>
<keyword evidence="4" id="KW-0067">ATP-binding</keyword>
<dbReference type="AlphaFoldDB" id="D6XVD0"/>
<keyword evidence="5" id="KW-0238">DNA-binding</keyword>
<dbReference type="HOGENOM" id="CLU_001103_9_7_9"/>
<dbReference type="Pfam" id="PF00271">
    <property type="entry name" value="Helicase_C"/>
    <property type="match status" value="1"/>
</dbReference>
<sequence length="504" mass="58273">MNLEQALQDWFGYSSFRYDQKEIIESVLNGHDTLAVMPTGSGKSICYLLPSKLTEGLTVVVSPLVSLMEDQVMQLRAEGYKHVAHLSSMLQYEEKKELLKGISRLDVLYLSPEMLQKPEVKSVLGSYKIAMFVIDEAHCISQWGHEFRTDYLKLGTVIRSLGHPVTLALTATATEDVREDIVRQLGMNDPVSFVSTMNRNNIFMEMTFCETEGEKQKALKKAVQEGEGPVIVYCGTRSDTEAYSEFMRYHGTDAHPYHGGMSKEDRLLIQQQFFYDQIQAVCATNAFGMGINKTNIARIIHLHVPSSVEQYIQEIGRAGRDGRQSEVKLFWTDQDVKLPVWMVESEFPEEARMDQLSAFFTESDHQSVDPAVSFIPENQRKMVTHYLKAYGVIDEQNRILPPRKRINDILMDIKKHFQLRQIEKMKQVREMHQLIGEADCIRNGLMNYFSEQPHEKPRYCCSRCQEDRPVIRSEQTVEPNYRNIQINWQDRLYWKLTGEAKFHE</sequence>
<dbReference type="Gene3D" id="3.40.50.300">
    <property type="entry name" value="P-loop containing nucleotide triphosphate hydrolases"/>
    <property type="match status" value="2"/>
</dbReference>
<dbReference type="FunFam" id="3.40.50.300:FF:001363">
    <property type="entry name" value="ATP-dependent DNA helicase RecQ"/>
    <property type="match status" value="1"/>
</dbReference>
<evidence type="ECO:0000256" key="2">
    <source>
        <dbReference type="ARBA" id="ARBA00022801"/>
    </source>
</evidence>
<dbReference type="GO" id="GO:0043138">
    <property type="term" value="F:3'-5' DNA helicase activity"/>
    <property type="evidence" value="ECO:0007669"/>
    <property type="project" value="TreeGrafter"/>
</dbReference>
<dbReference type="InterPro" id="IPR011545">
    <property type="entry name" value="DEAD/DEAH_box_helicase_dom"/>
</dbReference>
<dbReference type="STRING" id="439292.Bsel_2164"/>
<dbReference type="SMART" id="SM00490">
    <property type="entry name" value="HELICc"/>
    <property type="match status" value="1"/>
</dbReference>
<dbReference type="PROSITE" id="PS00690">
    <property type="entry name" value="DEAH_ATP_HELICASE"/>
    <property type="match status" value="1"/>
</dbReference>
<dbReference type="Pfam" id="PF00270">
    <property type="entry name" value="DEAD"/>
    <property type="match status" value="1"/>
</dbReference>
<evidence type="ECO:0000256" key="1">
    <source>
        <dbReference type="ARBA" id="ARBA00022741"/>
    </source>
</evidence>
<dbReference type="PROSITE" id="PS51194">
    <property type="entry name" value="HELICASE_CTER"/>
    <property type="match status" value="1"/>
</dbReference>
<dbReference type="GO" id="GO:0003677">
    <property type="term" value="F:DNA binding"/>
    <property type="evidence" value="ECO:0007669"/>
    <property type="project" value="UniProtKB-KW"/>
</dbReference>
<dbReference type="GO" id="GO:0006281">
    <property type="term" value="P:DNA repair"/>
    <property type="evidence" value="ECO:0007669"/>
    <property type="project" value="TreeGrafter"/>
</dbReference>
<dbReference type="CDD" id="cd17920">
    <property type="entry name" value="DEXHc_RecQ"/>
    <property type="match status" value="1"/>
</dbReference>
<evidence type="ECO:0000313" key="8">
    <source>
        <dbReference type="EMBL" id="ADH99668.1"/>
    </source>
</evidence>
<dbReference type="InterPro" id="IPR004589">
    <property type="entry name" value="DNA_helicase_ATP-dep_RecQ"/>
</dbReference>
<name>D6XVD0_BACIE</name>
<dbReference type="GO" id="GO:0006310">
    <property type="term" value="P:DNA recombination"/>
    <property type="evidence" value="ECO:0007669"/>
    <property type="project" value="InterPro"/>
</dbReference>
<evidence type="ECO:0000256" key="4">
    <source>
        <dbReference type="ARBA" id="ARBA00022840"/>
    </source>
</evidence>
<gene>
    <name evidence="8" type="ordered locus">Bsel_2164</name>
</gene>
<dbReference type="GO" id="GO:0030894">
    <property type="term" value="C:replisome"/>
    <property type="evidence" value="ECO:0007669"/>
    <property type="project" value="TreeGrafter"/>
</dbReference>
<keyword evidence="2" id="KW-0378">Hydrolase</keyword>
<evidence type="ECO:0000313" key="9">
    <source>
        <dbReference type="Proteomes" id="UP000000271"/>
    </source>
</evidence>
<dbReference type="GO" id="GO:0005524">
    <property type="term" value="F:ATP binding"/>
    <property type="evidence" value="ECO:0007669"/>
    <property type="project" value="UniProtKB-KW"/>
</dbReference>
<dbReference type="GO" id="GO:0043590">
    <property type="term" value="C:bacterial nucleoid"/>
    <property type="evidence" value="ECO:0007669"/>
    <property type="project" value="TreeGrafter"/>
</dbReference>
<protein>
    <submittedName>
        <fullName evidence="8">ATP-dependent DNA helicase, RecQ family</fullName>
    </submittedName>
</protein>
<dbReference type="InterPro" id="IPR027417">
    <property type="entry name" value="P-loop_NTPase"/>
</dbReference>
<keyword evidence="1" id="KW-0547">Nucleotide-binding</keyword>
<dbReference type="InterPro" id="IPR002464">
    <property type="entry name" value="DNA/RNA_helicase_DEAH_CS"/>
</dbReference>
<dbReference type="SUPFAM" id="SSF52540">
    <property type="entry name" value="P-loop containing nucleoside triphosphate hydrolases"/>
    <property type="match status" value="1"/>
</dbReference>
<dbReference type="InterPro" id="IPR001650">
    <property type="entry name" value="Helicase_C-like"/>
</dbReference>
<keyword evidence="3 8" id="KW-0347">Helicase</keyword>
<dbReference type="GO" id="GO:0016787">
    <property type="term" value="F:hydrolase activity"/>
    <property type="evidence" value="ECO:0007669"/>
    <property type="project" value="UniProtKB-KW"/>
</dbReference>
<dbReference type="OrthoDB" id="9763310at2"/>
<feature type="domain" description="Helicase ATP-binding" evidence="6">
    <location>
        <begin position="24"/>
        <end position="191"/>
    </location>
</feature>
<dbReference type="NCBIfam" id="TIGR00614">
    <property type="entry name" value="recQ_fam"/>
    <property type="match status" value="1"/>
</dbReference>
<evidence type="ECO:0000259" key="6">
    <source>
        <dbReference type="PROSITE" id="PS51192"/>
    </source>
</evidence>
<evidence type="ECO:0000256" key="5">
    <source>
        <dbReference type="ARBA" id="ARBA00023125"/>
    </source>
</evidence>
<keyword evidence="9" id="KW-1185">Reference proteome</keyword>
<dbReference type="InterPro" id="IPR014001">
    <property type="entry name" value="Helicase_ATP-bd"/>
</dbReference>
<dbReference type="GO" id="GO:0005737">
    <property type="term" value="C:cytoplasm"/>
    <property type="evidence" value="ECO:0007669"/>
    <property type="project" value="TreeGrafter"/>
</dbReference>
<dbReference type="GO" id="GO:0009378">
    <property type="term" value="F:four-way junction helicase activity"/>
    <property type="evidence" value="ECO:0007669"/>
    <property type="project" value="TreeGrafter"/>
</dbReference>
<proteinExistence type="predicted"/>
<dbReference type="SMART" id="SM00487">
    <property type="entry name" value="DEXDc"/>
    <property type="match status" value="1"/>
</dbReference>
<evidence type="ECO:0000259" key="7">
    <source>
        <dbReference type="PROSITE" id="PS51194"/>
    </source>
</evidence>
<organism evidence="8 9">
    <name type="scientific">Bacillus selenitireducens (strain ATCC 700615 / DSM 15326 / MLS10)</name>
    <dbReference type="NCBI Taxonomy" id="439292"/>
    <lineage>
        <taxon>Bacteria</taxon>
        <taxon>Bacillati</taxon>
        <taxon>Bacillota</taxon>
        <taxon>Bacilli</taxon>
        <taxon>Bacillales</taxon>
        <taxon>Bacillaceae</taxon>
        <taxon>Salisediminibacterium</taxon>
    </lineage>
</organism>
<dbReference type="Proteomes" id="UP000000271">
    <property type="component" value="Chromosome"/>
</dbReference>
<accession>D6XVD0</accession>
<dbReference type="PROSITE" id="PS51192">
    <property type="entry name" value="HELICASE_ATP_BIND_1"/>
    <property type="match status" value="1"/>
</dbReference>
<evidence type="ECO:0000256" key="3">
    <source>
        <dbReference type="ARBA" id="ARBA00022806"/>
    </source>
</evidence>
<dbReference type="RefSeq" id="WP_013173090.1">
    <property type="nucleotide sequence ID" value="NC_014219.1"/>
</dbReference>
<dbReference type="PANTHER" id="PTHR13710">
    <property type="entry name" value="DNA HELICASE RECQ FAMILY MEMBER"/>
    <property type="match status" value="1"/>
</dbReference>
<dbReference type="eggNOG" id="COG0514">
    <property type="taxonomic scope" value="Bacteria"/>
</dbReference>
<reference evidence="8" key="1">
    <citation type="submission" date="2009-10" db="EMBL/GenBank/DDBJ databases">
        <title>Complete sequence of Bacillus selenitireducens MLS10.</title>
        <authorList>
            <consortium name="US DOE Joint Genome Institute"/>
            <person name="Lucas S."/>
            <person name="Copeland A."/>
            <person name="Lapidus A."/>
            <person name="Glavina del Rio T."/>
            <person name="Dalin E."/>
            <person name="Tice H."/>
            <person name="Bruce D."/>
            <person name="Goodwin L."/>
            <person name="Pitluck S."/>
            <person name="Sims D."/>
            <person name="Brettin T."/>
            <person name="Detter J.C."/>
            <person name="Han C."/>
            <person name="Larimer F."/>
            <person name="Land M."/>
            <person name="Hauser L."/>
            <person name="Kyrpides N."/>
            <person name="Ovchinnikova G."/>
            <person name="Stolz J."/>
        </authorList>
    </citation>
    <scope>NUCLEOTIDE SEQUENCE [LARGE SCALE GENOMIC DNA]</scope>
    <source>
        <strain evidence="8">MLS10</strain>
    </source>
</reference>
<dbReference type="PANTHER" id="PTHR13710:SF84">
    <property type="entry name" value="ATP-DEPENDENT DNA HELICASE RECS-RELATED"/>
    <property type="match status" value="1"/>
</dbReference>
<dbReference type="KEGG" id="bse:Bsel_2164"/>